<dbReference type="PANTHER" id="PTHR10587">
    <property type="entry name" value="GLYCOSYL TRANSFERASE-RELATED"/>
    <property type="match status" value="1"/>
</dbReference>
<dbReference type="InterPro" id="IPR011330">
    <property type="entry name" value="Glyco_hydro/deAcase_b/a-brl"/>
</dbReference>
<evidence type="ECO:0000313" key="4">
    <source>
        <dbReference type="Proteomes" id="UP000000235"/>
    </source>
</evidence>
<accession>A4X1M7</accession>
<protein>
    <submittedName>
        <fullName evidence="3">Polysaccharide deacetylase</fullName>
    </submittedName>
</protein>
<dbReference type="GO" id="GO:0005975">
    <property type="term" value="P:carbohydrate metabolic process"/>
    <property type="evidence" value="ECO:0007669"/>
    <property type="project" value="InterPro"/>
</dbReference>
<dbReference type="InterPro" id="IPR002509">
    <property type="entry name" value="NODB_dom"/>
</dbReference>
<reference evidence="4" key="1">
    <citation type="journal article" date="2007" name="Proc. Natl. Acad. Sci. U.S.A.">
        <title>Genome sequencing reveals complex secondary metabolome in the marine actinomycete Salinispora tropica.</title>
        <authorList>
            <person name="Udwary D.W."/>
            <person name="Zeigler L."/>
            <person name="Asolkar R.N."/>
            <person name="Singan V."/>
            <person name="Lapidus A."/>
            <person name="Fenical W."/>
            <person name="Jensen P.R."/>
            <person name="Moore B.S."/>
        </authorList>
    </citation>
    <scope>NUCLEOTIDE SEQUENCE [LARGE SCALE GENOMIC DNA]</scope>
    <source>
        <strain evidence="4">ATCC BAA-916 / DSM 44818 / CNB-440</strain>
    </source>
</reference>
<dbReference type="KEGG" id="stp:Strop_0292"/>
<feature type="region of interest" description="Disordered" evidence="1">
    <location>
        <begin position="50"/>
        <end position="123"/>
    </location>
</feature>
<dbReference type="eggNOG" id="COG0726">
    <property type="taxonomic scope" value="Bacteria"/>
</dbReference>
<sequence>MQTKGGGPTRMGGLRQFTPATRSLAIAAVVVIALLGSAFAIGRGIAPTGAPVTSSATTPHPTDQPAAPETPAPDDSSATAEAHDGGTVAVPEPTAVDESSPAAAEPTAPEPTASSDYYDEGTQRTTGTSTVALTFDDGPNPQYTPQILTSLREYGVTATFCVTGKNASAYPELIQAIVADGHTLCNHTWNHDIALGSRSPDEIRADLIRTSDAIHAAVPDAPIAYYRQPGGAWTYSVVSAAQELGLTPLHWTIDPRDWETPGADPIATTVLDEVGPGSIVLLHDGGGPRQDTVDALSQILPELITRFPVAALPPSIT</sequence>
<evidence type="ECO:0000313" key="3">
    <source>
        <dbReference type="EMBL" id="ABP52777.1"/>
    </source>
</evidence>
<dbReference type="GO" id="GO:0016810">
    <property type="term" value="F:hydrolase activity, acting on carbon-nitrogen (but not peptide) bonds"/>
    <property type="evidence" value="ECO:0007669"/>
    <property type="project" value="InterPro"/>
</dbReference>
<dbReference type="HOGENOM" id="CLU_021264_2_2_11"/>
<dbReference type="PROSITE" id="PS51677">
    <property type="entry name" value="NODB"/>
    <property type="match status" value="1"/>
</dbReference>
<evidence type="ECO:0000256" key="1">
    <source>
        <dbReference type="SAM" id="MobiDB-lite"/>
    </source>
</evidence>
<feature type="domain" description="NodB homology" evidence="2">
    <location>
        <begin position="129"/>
        <end position="312"/>
    </location>
</feature>
<dbReference type="AlphaFoldDB" id="A4X1M7"/>
<dbReference type="Gene3D" id="3.20.20.370">
    <property type="entry name" value="Glycoside hydrolase/deacetylase"/>
    <property type="match status" value="1"/>
</dbReference>
<dbReference type="Pfam" id="PF01522">
    <property type="entry name" value="Polysacc_deac_1"/>
    <property type="match status" value="1"/>
</dbReference>
<dbReference type="InterPro" id="IPR050248">
    <property type="entry name" value="Polysacc_deacetylase_ArnD"/>
</dbReference>
<dbReference type="STRING" id="369723.Strop_0292"/>
<feature type="compositionally biased region" description="Low complexity" evidence="1">
    <location>
        <begin position="98"/>
        <end position="115"/>
    </location>
</feature>
<dbReference type="EMBL" id="CP000667">
    <property type="protein sequence ID" value="ABP52777.1"/>
    <property type="molecule type" value="Genomic_DNA"/>
</dbReference>
<keyword evidence="4" id="KW-1185">Reference proteome</keyword>
<proteinExistence type="predicted"/>
<evidence type="ECO:0000259" key="2">
    <source>
        <dbReference type="PROSITE" id="PS51677"/>
    </source>
</evidence>
<dbReference type="Proteomes" id="UP000000235">
    <property type="component" value="Chromosome"/>
</dbReference>
<gene>
    <name evidence="3" type="ordered locus">Strop_0292</name>
</gene>
<dbReference type="CDD" id="cd10917">
    <property type="entry name" value="CE4_NodB_like_6s_7s"/>
    <property type="match status" value="1"/>
</dbReference>
<name>A4X1M7_SALTO</name>
<organism evidence="3 4">
    <name type="scientific">Salinispora tropica (strain ATCC BAA-916 / DSM 44818 / JCM 13857 / NBRC 105044 / CNB-440)</name>
    <dbReference type="NCBI Taxonomy" id="369723"/>
    <lineage>
        <taxon>Bacteria</taxon>
        <taxon>Bacillati</taxon>
        <taxon>Actinomycetota</taxon>
        <taxon>Actinomycetes</taxon>
        <taxon>Micromonosporales</taxon>
        <taxon>Micromonosporaceae</taxon>
        <taxon>Salinispora</taxon>
    </lineage>
</organism>
<feature type="compositionally biased region" description="Polar residues" evidence="1">
    <location>
        <begin position="51"/>
        <end position="61"/>
    </location>
</feature>
<dbReference type="SUPFAM" id="SSF88713">
    <property type="entry name" value="Glycoside hydrolase/deacetylase"/>
    <property type="match status" value="1"/>
</dbReference>